<comment type="caution">
    <text evidence="1">The sequence shown here is derived from an EMBL/GenBank/DDBJ whole genome shotgun (WGS) entry which is preliminary data.</text>
</comment>
<name>A0A6V7WWH7_MELEN</name>
<proteinExistence type="predicted"/>
<evidence type="ECO:0000313" key="2">
    <source>
        <dbReference type="Proteomes" id="UP000580250"/>
    </source>
</evidence>
<organism evidence="1 2">
    <name type="scientific">Meloidogyne enterolobii</name>
    <name type="common">Root-knot nematode worm</name>
    <name type="synonym">Meloidogyne mayaguensis</name>
    <dbReference type="NCBI Taxonomy" id="390850"/>
    <lineage>
        <taxon>Eukaryota</taxon>
        <taxon>Metazoa</taxon>
        <taxon>Ecdysozoa</taxon>
        <taxon>Nematoda</taxon>
        <taxon>Chromadorea</taxon>
        <taxon>Rhabditida</taxon>
        <taxon>Tylenchina</taxon>
        <taxon>Tylenchomorpha</taxon>
        <taxon>Tylenchoidea</taxon>
        <taxon>Meloidogynidae</taxon>
        <taxon>Meloidogyninae</taxon>
        <taxon>Meloidogyne</taxon>
    </lineage>
</organism>
<protein>
    <submittedName>
        <fullName evidence="1">Uncharacterized protein</fullName>
    </submittedName>
</protein>
<dbReference type="AlphaFoldDB" id="A0A6V7WWH7"/>
<dbReference type="EMBL" id="CAJEWN010000874">
    <property type="protein sequence ID" value="CAD2191358.1"/>
    <property type="molecule type" value="Genomic_DNA"/>
</dbReference>
<sequence>MSLWWTCSKKQKYISSLRKIKEREHYHSYYIFGKVREGHRNSRTKYLRGLVILYC</sequence>
<reference evidence="1 2" key="1">
    <citation type="submission" date="2020-08" db="EMBL/GenBank/DDBJ databases">
        <authorList>
            <person name="Koutsovoulos G."/>
            <person name="Danchin GJ E."/>
        </authorList>
    </citation>
    <scope>NUCLEOTIDE SEQUENCE [LARGE SCALE GENOMIC DNA]</scope>
</reference>
<accession>A0A6V7WWH7</accession>
<dbReference type="Proteomes" id="UP000580250">
    <property type="component" value="Unassembled WGS sequence"/>
</dbReference>
<evidence type="ECO:0000313" key="1">
    <source>
        <dbReference type="EMBL" id="CAD2191358.1"/>
    </source>
</evidence>
<gene>
    <name evidence="1" type="ORF">MENT_LOCUS44186</name>
</gene>